<accession>A0ABQ4FLZ4</accession>
<reference evidence="3 4" key="1">
    <citation type="submission" date="2021-01" db="EMBL/GenBank/DDBJ databases">
        <title>Whole genome shotgun sequence of Microbispora amethystogenes NBRC 101907.</title>
        <authorList>
            <person name="Komaki H."/>
            <person name="Tamura T."/>
        </authorList>
    </citation>
    <scope>NUCLEOTIDE SEQUENCE [LARGE SCALE GENOMIC DNA]</scope>
    <source>
        <strain evidence="3 4">NBRC 101907</strain>
    </source>
</reference>
<evidence type="ECO:0000256" key="1">
    <source>
        <dbReference type="SAM" id="MobiDB-lite"/>
    </source>
</evidence>
<gene>
    <name evidence="3" type="ORF">Mam01_59710</name>
</gene>
<protein>
    <recommendedName>
        <fullName evidence="2">NAD-dependent epimerase/dehydratase domain-containing protein</fullName>
    </recommendedName>
</protein>
<evidence type="ECO:0000259" key="2">
    <source>
        <dbReference type="Pfam" id="PF01370"/>
    </source>
</evidence>
<feature type="compositionally biased region" description="Basic and acidic residues" evidence="1">
    <location>
        <begin position="360"/>
        <end position="377"/>
    </location>
</feature>
<feature type="domain" description="NAD-dependent epimerase/dehydratase" evidence="2">
    <location>
        <begin position="23"/>
        <end position="275"/>
    </location>
</feature>
<feature type="region of interest" description="Disordered" evidence="1">
    <location>
        <begin position="1"/>
        <end position="20"/>
    </location>
</feature>
<dbReference type="PANTHER" id="PTHR43245">
    <property type="entry name" value="BIFUNCTIONAL POLYMYXIN RESISTANCE PROTEIN ARNA"/>
    <property type="match status" value="1"/>
</dbReference>
<dbReference type="InterPro" id="IPR001509">
    <property type="entry name" value="Epimerase_deHydtase"/>
</dbReference>
<dbReference type="Gene3D" id="3.40.50.720">
    <property type="entry name" value="NAD(P)-binding Rossmann-like Domain"/>
    <property type="match status" value="1"/>
</dbReference>
<feature type="compositionally biased region" description="Low complexity" evidence="1">
    <location>
        <begin position="1"/>
        <end position="14"/>
    </location>
</feature>
<keyword evidence="4" id="KW-1185">Reference proteome</keyword>
<dbReference type="SUPFAM" id="SSF51735">
    <property type="entry name" value="NAD(P)-binding Rossmann-fold domains"/>
    <property type="match status" value="1"/>
</dbReference>
<evidence type="ECO:0000313" key="4">
    <source>
        <dbReference type="Proteomes" id="UP000651728"/>
    </source>
</evidence>
<dbReference type="EMBL" id="BOOB01000050">
    <property type="protein sequence ID" value="GIH35807.1"/>
    <property type="molecule type" value="Genomic_DNA"/>
</dbReference>
<proteinExistence type="predicted"/>
<organism evidence="3 4">
    <name type="scientific">Microbispora amethystogenes</name>
    <dbReference type="NCBI Taxonomy" id="1427754"/>
    <lineage>
        <taxon>Bacteria</taxon>
        <taxon>Bacillati</taxon>
        <taxon>Actinomycetota</taxon>
        <taxon>Actinomycetes</taxon>
        <taxon>Streptosporangiales</taxon>
        <taxon>Streptosporangiaceae</taxon>
        <taxon>Microbispora</taxon>
    </lineage>
</organism>
<dbReference type="Pfam" id="PF01370">
    <property type="entry name" value="Epimerase"/>
    <property type="match status" value="1"/>
</dbReference>
<comment type="caution">
    <text evidence="3">The sequence shown here is derived from an EMBL/GenBank/DDBJ whole genome shotgun (WGS) entry which is preliminary data.</text>
</comment>
<dbReference type="RefSeq" id="WP_239101722.1">
    <property type="nucleotide sequence ID" value="NZ_BAABEJ010000004.1"/>
</dbReference>
<dbReference type="InterPro" id="IPR036291">
    <property type="entry name" value="NAD(P)-bd_dom_sf"/>
</dbReference>
<sequence>MNRPGTTLATTPGTTPGGGPPLVAVLGASGLVGSAVTARLARLPVAVRAVSRRPAATGTAEAGTVEASTVEAGPGGAGGVEVLAADLTVPANLERAVAGASAVIHLVLHSGGWRGADEDPAASERVNVGVMRDLVGLLRSRSRRGPAPLVVFAGSASQAGPGSGTPIDGTVPDHPVTAYDLQKQAAEDLLKRATSEGVLRGVSLRLPTVFGPAPDGAADRGVVSAMARRALAGEPLTMWHDGTVARELLYVGDVADAFLAALDRPEALAGRHWPLGHGRGEPLGDVFRRIALLVAERTGRPPVPVVPVPPPASARPGDFDSVVIDSSAFRAATGWRPRVPLDEALRRTVAALDTPALHTHGLDTHGLDSRGTRPRES</sequence>
<evidence type="ECO:0000313" key="3">
    <source>
        <dbReference type="EMBL" id="GIH35807.1"/>
    </source>
</evidence>
<dbReference type="Proteomes" id="UP000651728">
    <property type="component" value="Unassembled WGS sequence"/>
</dbReference>
<name>A0ABQ4FLZ4_9ACTN</name>
<feature type="region of interest" description="Disordered" evidence="1">
    <location>
        <begin position="356"/>
        <end position="377"/>
    </location>
</feature>
<dbReference type="InterPro" id="IPR050177">
    <property type="entry name" value="Lipid_A_modif_metabolic_enz"/>
</dbReference>